<feature type="transmembrane region" description="Helical" evidence="1">
    <location>
        <begin position="128"/>
        <end position="146"/>
    </location>
</feature>
<dbReference type="EMBL" id="CP015614">
    <property type="protein sequence ID" value="ANF55637.1"/>
    <property type="molecule type" value="Genomic_DNA"/>
</dbReference>
<gene>
    <name evidence="2" type="ORF">DA69_13330</name>
</gene>
<feature type="transmembrane region" description="Helical" evidence="1">
    <location>
        <begin position="181"/>
        <end position="200"/>
    </location>
</feature>
<accession>A0A172Y8U4</accession>
<sequence length="208" mass="22188">MTRDQVQSVHDDIAYMKALAQEGRQAPLLGGRILVTAGLVFGVAAVIHYAINSGLIDMAPVAYLILWGSAMVIFFGALIVEIRRCEGRPGAQSAGNRAASAGWMGVGLGVFVMSLAMGVIGWKTQSDAVAMIFPSLIFALYGSAWAVSATMSGQKWQWYLAIGCWIATPLIAFLIGSPAMWLGYAAGLFLFALVPGLMLMRQEPTEVV</sequence>
<feature type="transmembrane region" description="Helical" evidence="1">
    <location>
        <begin position="63"/>
        <end position="80"/>
    </location>
</feature>
<organism evidence="2 3">
    <name type="scientific">Brevundimonas naejangsanensis</name>
    <dbReference type="NCBI Taxonomy" id="588932"/>
    <lineage>
        <taxon>Bacteria</taxon>
        <taxon>Pseudomonadati</taxon>
        <taxon>Pseudomonadota</taxon>
        <taxon>Alphaproteobacteria</taxon>
        <taxon>Caulobacterales</taxon>
        <taxon>Caulobacteraceae</taxon>
        <taxon>Brevundimonas</taxon>
    </lineage>
</organism>
<dbReference type="eggNOG" id="ENOG50334V8">
    <property type="taxonomic scope" value="Bacteria"/>
</dbReference>
<dbReference type="RefSeq" id="WP_025978030.1">
    <property type="nucleotide sequence ID" value="NZ_CP015614.1"/>
</dbReference>
<dbReference type="OrthoDB" id="7618329at2"/>
<dbReference type="STRING" id="588932.DA69_13330"/>
<proteinExistence type="predicted"/>
<evidence type="ECO:0000313" key="3">
    <source>
        <dbReference type="Proteomes" id="UP000077603"/>
    </source>
</evidence>
<feature type="transmembrane region" description="Helical" evidence="1">
    <location>
        <begin position="101"/>
        <end position="122"/>
    </location>
</feature>
<evidence type="ECO:0000256" key="1">
    <source>
        <dbReference type="SAM" id="Phobius"/>
    </source>
</evidence>
<keyword evidence="1" id="KW-0472">Membrane</keyword>
<evidence type="ECO:0000313" key="2">
    <source>
        <dbReference type="EMBL" id="ANF55637.1"/>
    </source>
</evidence>
<dbReference type="AlphaFoldDB" id="A0A172Y8U4"/>
<feature type="transmembrane region" description="Helical" evidence="1">
    <location>
        <begin position="33"/>
        <end position="51"/>
    </location>
</feature>
<name>A0A172Y8U4_9CAUL</name>
<protein>
    <submittedName>
        <fullName evidence="2">Uncharacterized protein</fullName>
    </submittedName>
</protein>
<keyword evidence="1" id="KW-0812">Transmembrane</keyword>
<keyword evidence="1" id="KW-1133">Transmembrane helix</keyword>
<keyword evidence="3" id="KW-1185">Reference proteome</keyword>
<dbReference type="Proteomes" id="UP000077603">
    <property type="component" value="Chromosome"/>
</dbReference>
<dbReference type="KEGG" id="bne:DA69_13330"/>
<feature type="transmembrane region" description="Helical" evidence="1">
    <location>
        <begin position="158"/>
        <end position="175"/>
    </location>
</feature>
<reference evidence="2 3" key="1">
    <citation type="journal article" date="2014" name="Genome Announc.">
        <title>Genome Sequence of a Promising Hydrogen-Producing Facultative Anaerobic Bacterium, Brevundimonas naejangsanensis Strain B1.</title>
        <authorList>
            <person name="Su H."/>
            <person name="Zhang T."/>
            <person name="Bao M."/>
            <person name="Jiang Y."/>
            <person name="Wang Y."/>
            <person name="Tan T."/>
        </authorList>
    </citation>
    <scope>NUCLEOTIDE SEQUENCE [LARGE SCALE GENOMIC DNA]</scope>
    <source>
        <strain evidence="2 3">B1</strain>
    </source>
</reference>